<gene>
    <name evidence="1" type="ORF">I79_009239</name>
</gene>
<reference evidence="2" key="1">
    <citation type="journal article" date="2011" name="Nat. Biotechnol.">
        <title>The genomic sequence of the Chinese hamster ovary (CHO)-K1 cell line.</title>
        <authorList>
            <person name="Xu X."/>
            <person name="Nagarajan H."/>
            <person name="Lewis N.E."/>
            <person name="Pan S."/>
            <person name="Cai Z."/>
            <person name="Liu X."/>
            <person name="Chen W."/>
            <person name="Xie M."/>
            <person name="Wang W."/>
            <person name="Hammond S."/>
            <person name="Andersen M.R."/>
            <person name="Neff N."/>
            <person name="Passarelli B."/>
            <person name="Koh W."/>
            <person name="Fan H.C."/>
            <person name="Wang J."/>
            <person name="Gui Y."/>
            <person name="Lee K.H."/>
            <person name="Betenbaugh M.J."/>
            <person name="Quake S.R."/>
            <person name="Famili I."/>
            <person name="Palsson B.O."/>
            <person name="Wang J."/>
        </authorList>
    </citation>
    <scope>NUCLEOTIDE SEQUENCE [LARGE SCALE GENOMIC DNA]</scope>
    <source>
        <strain evidence="2">CHO K1 cell line</strain>
    </source>
</reference>
<dbReference type="InParanoid" id="G3HF83"/>
<organism evidence="1 2">
    <name type="scientific">Cricetulus griseus</name>
    <name type="common">Chinese hamster</name>
    <name type="synonym">Cricetulus barabensis griseus</name>
    <dbReference type="NCBI Taxonomy" id="10029"/>
    <lineage>
        <taxon>Eukaryota</taxon>
        <taxon>Metazoa</taxon>
        <taxon>Chordata</taxon>
        <taxon>Craniata</taxon>
        <taxon>Vertebrata</taxon>
        <taxon>Euteleostomi</taxon>
        <taxon>Mammalia</taxon>
        <taxon>Eutheria</taxon>
        <taxon>Euarchontoglires</taxon>
        <taxon>Glires</taxon>
        <taxon>Rodentia</taxon>
        <taxon>Myomorpha</taxon>
        <taxon>Muroidea</taxon>
        <taxon>Cricetidae</taxon>
        <taxon>Cricetinae</taxon>
        <taxon>Cricetulus</taxon>
    </lineage>
</organism>
<protein>
    <submittedName>
        <fullName evidence="1">Uncharacterized protein</fullName>
    </submittedName>
</protein>
<name>G3HF83_CRIGR</name>
<accession>G3HF83</accession>
<proteinExistence type="predicted"/>
<sequence length="114" mass="12582">MKDYHIKPHLTKGSPAYPITALRLPRASWVSSIQSVLNKSSSGAKSPQTELGDGKTEAFGRLRRLLCRGGCSCSHRPEVLLWRSKDKVESPLASGSQIRKVTVDRLDHMTEGQP</sequence>
<dbReference type="EMBL" id="JH000325">
    <property type="protein sequence ID" value="EGV99507.1"/>
    <property type="molecule type" value="Genomic_DNA"/>
</dbReference>
<evidence type="ECO:0000313" key="2">
    <source>
        <dbReference type="Proteomes" id="UP000001075"/>
    </source>
</evidence>
<dbReference type="AlphaFoldDB" id="G3HF83"/>
<dbReference type="Proteomes" id="UP000001075">
    <property type="component" value="Unassembled WGS sequence"/>
</dbReference>
<evidence type="ECO:0000313" key="1">
    <source>
        <dbReference type="EMBL" id="EGV99507.1"/>
    </source>
</evidence>